<dbReference type="RefSeq" id="WP_025070604.1">
    <property type="nucleotide sequence ID" value="NZ_FUXK01000026.1"/>
</dbReference>
<dbReference type="AlphaFoldDB" id="A0A1T4QWI2"/>
<dbReference type="InterPro" id="IPR009951">
    <property type="entry name" value="Host-nuc_inhib_Gam"/>
</dbReference>
<sequence>MATRKKKVIITGVSREAADEAFAAYAKSDAQVQKINADIELQCAKIREKYADKLAVLTDERDKAFDTLQAFATENQAELFAKKKSLNMAHGTIGFRTGTPKLKTLKGFTWPSALQLAKKFLPFTYIRQTEEIAKDKLLADRDLEEVAVYDTPTGDDRTVTMREAMAICGIQVTQEETFYVEPKKEDAV</sequence>
<reference evidence="1 2" key="1">
    <citation type="submission" date="2017-02" db="EMBL/GenBank/DDBJ databases">
        <authorList>
            <person name="Peterson S.W."/>
        </authorList>
    </citation>
    <scope>NUCLEOTIDE SEQUENCE [LARGE SCALE GENOMIC DNA]</scope>
    <source>
        <strain evidence="1 2">ATCC 43324</strain>
    </source>
</reference>
<dbReference type="Proteomes" id="UP000190065">
    <property type="component" value="Unassembled WGS sequence"/>
</dbReference>
<organism evidence="1 2">
    <name type="scientific">Segatella oulorum</name>
    <dbReference type="NCBI Taxonomy" id="28136"/>
    <lineage>
        <taxon>Bacteria</taxon>
        <taxon>Pseudomonadati</taxon>
        <taxon>Bacteroidota</taxon>
        <taxon>Bacteroidia</taxon>
        <taxon>Bacteroidales</taxon>
        <taxon>Prevotellaceae</taxon>
        <taxon>Segatella</taxon>
    </lineage>
</organism>
<dbReference type="Pfam" id="PF07352">
    <property type="entry name" value="Phage_Mu_Gam"/>
    <property type="match status" value="1"/>
</dbReference>
<gene>
    <name evidence="1" type="ORF">SAMN02745202_01984</name>
</gene>
<protein>
    <submittedName>
        <fullName evidence="1">Mu-like prophage host-nuclease inhibitor protein Gam</fullName>
    </submittedName>
</protein>
<evidence type="ECO:0000313" key="1">
    <source>
        <dbReference type="EMBL" id="SKA08169.1"/>
    </source>
</evidence>
<dbReference type="GO" id="GO:0042262">
    <property type="term" value="P:DNA protection"/>
    <property type="evidence" value="ECO:0007669"/>
    <property type="project" value="InterPro"/>
</dbReference>
<dbReference type="GO" id="GO:0003690">
    <property type="term" value="F:double-stranded DNA binding"/>
    <property type="evidence" value="ECO:0007669"/>
    <property type="project" value="InterPro"/>
</dbReference>
<dbReference type="EMBL" id="FUXK01000026">
    <property type="protein sequence ID" value="SKA08169.1"/>
    <property type="molecule type" value="Genomic_DNA"/>
</dbReference>
<accession>A0A1T4QWI2</accession>
<name>A0A1T4QWI2_9BACT</name>
<dbReference type="Gene3D" id="1.20.5.170">
    <property type="match status" value="1"/>
</dbReference>
<evidence type="ECO:0000313" key="2">
    <source>
        <dbReference type="Proteomes" id="UP000190065"/>
    </source>
</evidence>
<dbReference type="SUPFAM" id="SSF161266">
    <property type="entry name" value="Gam-like"/>
    <property type="match status" value="1"/>
</dbReference>
<dbReference type="STRING" id="28136.SAMN02745202_01984"/>
<proteinExistence type="predicted"/>
<dbReference type="eggNOG" id="COG4396">
    <property type="taxonomic scope" value="Bacteria"/>
</dbReference>